<evidence type="ECO:0000313" key="1">
    <source>
        <dbReference type="EMBL" id="KAK1643522.1"/>
    </source>
</evidence>
<comment type="caution">
    <text evidence="1">The sequence shown here is derived from an EMBL/GenBank/DDBJ whole genome shotgun (WGS) entry which is preliminary data.</text>
</comment>
<gene>
    <name evidence="1" type="ORF">QYE76_061327</name>
</gene>
<dbReference type="AlphaFoldDB" id="A0AAD8S111"/>
<name>A0AAD8S111_LOLMU</name>
<dbReference type="Proteomes" id="UP001231189">
    <property type="component" value="Unassembled WGS sequence"/>
</dbReference>
<dbReference type="EMBL" id="JAUUTY010000004">
    <property type="protein sequence ID" value="KAK1643522.1"/>
    <property type="molecule type" value="Genomic_DNA"/>
</dbReference>
<organism evidence="1 2">
    <name type="scientific">Lolium multiflorum</name>
    <name type="common">Italian ryegrass</name>
    <name type="synonym">Lolium perenne subsp. multiflorum</name>
    <dbReference type="NCBI Taxonomy" id="4521"/>
    <lineage>
        <taxon>Eukaryota</taxon>
        <taxon>Viridiplantae</taxon>
        <taxon>Streptophyta</taxon>
        <taxon>Embryophyta</taxon>
        <taxon>Tracheophyta</taxon>
        <taxon>Spermatophyta</taxon>
        <taxon>Magnoliopsida</taxon>
        <taxon>Liliopsida</taxon>
        <taxon>Poales</taxon>
        <taxon>Poaceae</taxon>
        <taxon>BOP clade</taxon>
        <taxon>Pooideae</taxon>
        <taxon>Poodae</taxon>
        <taxon>Poeae</taxon>
        <taxon>Poeae Chloroplast Group 2 (Poeae type)</taxon>
        <taxon>Loliodinae</taxon>
        <taxon>Loliinae</taxon>
        <taxon>Lolium</taxon>
    </lineage>
</organism>
<keyword evidence="2" id="KW-1185">Reference proteome</keyword>
<proteinExistence type="predicted"/>
<protein>
    <submittedName>
        <fullName evidence="1">Uncharacterized protein</fullName>
    </submittedName>
</protein>
<sequence length="70" mass="7785">MGAGTPVVEEEGQPTMTVARMLAEQEAVVKVATDPRPSKEQKTTRVRRYMSAWPEESPVYCGDPAYHCMV</sequence>
<reference evidence="1" key="1">
    <citation type="submission" date="2023-07" db="EMBL/GenBank/DDBJ databases">
        <title>A chromosome-level genome assembly of Lolium multiflorum.</title>
        <authorList>
            <person name="Chen Y."/>
            <person name="Copetti D."/>
            <person name="Kolliker R."/>
            <person name="Studer B."/>
        </authorList>
    </citation>
    <scope>NUCLEOTIDE SEQUENCE</scope>
    <source>
        <strain evidence="1">02402/16</strain>
        <tissue evidence="1">Leaf</tissue>
    </source>
</reference>
<accession>A0AAD8S111</accession>
<evidence type="ECO:0000313" key="2">
    <source>
        <dbReference type="Proteomes" id="UP001231189"/>
    </source>
</evidence>